<keyword evidence="2" id="KW-1185">Reference proteome</keyword>
<name>A0ACB8U3E1_9APHY</name>
<gene>
    <name evidence="1" type="ORF">BDY19DRAFT_1041823</name>
</gene>
<proteinExistence type="predicted"/>
<protein>
    <submittedName>
        <fullName evidence="1">Terpenoid cyclases/protein prenyltransferase alpha-alpha toroid</fullName>
    </submittedName>
</protein>
<accession>A0ACB8U3E1</accession>
<evidence type="ECO:0000313" key="1">
    <source>
        <dbReference type="EMBL" id="KAI0088510.1"/>
    </source>
</evidence>
<sequence length="374" mass="40625">MSTQATDSFGLSLKQLGKKGHSGHSVRCMQGLPSSQVEADTSRMAIGFYALGSLDILGTVNTSTTDVDRQSWIDWIWEQQSSGVYGTGFKGSPYMIGEQDVKPLQLAADYSEFDTPSLIMTYTALLNLAILRDDFTRLERPGLIKFIKACQREDGSFGALPSGGEADLRPLYCAFAISSMINDWSGVDIDKAIAYIRTCESYEGGYGQTPYGEALGGTTYCALASLALASKSPSVTEHISAQHRATTIRWLSSIQQTEGGFSGRTNKIADTCYCFWCGASLELLGAPDVANEAALASFLEKCQFQWGGICKAPETQPDPYHTYMGLATLSIYNITKGNAGVDPSWNLPSLHVSWNVTDETAEWIRKHLSSKAGQ</sequence>
<evidence type="ECO:0000313" key="2">
    <source>
        <dbReference type="Proteomes" id="UP001055072"/>
    </source>
</evidence>
<dbReference type="EMBL" id="MU274913">
    <property type="protein sequence ID" value="KAI0088510.1"/>
    <property type="molecule type" value="Genomic_DNA"/>
</dbReference>
<comment type="caution">
    <text evidence="1">The sequence shown here is derived from an EMBL/GenBank/DDBJ whole genome shotgun (WGS) entry which is preliminary data.</text>
</comment>
<organism evidence="1 2">
    <name type="scientific">Irpex rosettiformis</name>
    <dbReference type="NCBI Taxonomy" id="378272"/>
    <lineage>
        <taxon>Eukaryota</taxon>
        <taxon>Fungi</taxon>
        <taxon>Dikarya</taxon>
        <taxon>Basidiomycota</taxon>
        <taxon>Agaricomycotina</taxon>
        <taxon>Agaricomycetes</taxon>
        <taxon>Polyporales</taxon>
        <taxon>Irpicaceae</taxon>
        <taxon>Irpex</taxon>
    </lineage>
</organism>
<dbReference type="Proteomes" id="UP001055072">
    <property type="component" value="Unassembled WGS sequence"/>
</dbReference>
<reference evidence="1" key="1">
    <citation type="journal article" date="2021" name="Environ. Microbiol.">
        <title>Gene family expansions and transcriptome signatures uncover fungal adaptations to wood decay.</title>
        <authorList>
            <person name="Hage H."/>
            <person name="Miyauchi S."/>
            <person name="Viragh M."/>
            <person name="Drula E."/>
            <person name="Min B."/>
            <person name="Chaduli D."/>
            <person name="Navarro D."/>
            <person name="Favel A."/>
            <person name="Norest M."/>
            <person name="Lesage-Meessen L."/>
            <person name="Balint B."/>
            <person name="Merenyi Z."/>
            <person name="de Eugenio L."/>
            <person name="Morin E."/>
            <person name="Martinez A.T."/>
            <person name="Baldrian P."/>
            <person name="Stursova M."/>
            <person name="Martinez M.J."/>
            <person name="Novotny C."/>
            <person name="Magnuson J.K."/>
            <person name="Spatafora J.W."/>
            <person name="Maurice S."/>
            <person name="Pangilinan J."/>
            <person name="Andreopoulos W."/>
            <person name="LaButti K."/>
            <person name="Hundley H."/>
            <person name="Na H."/>
            <person name="Kuo A."/>
            <person name="Barry K."/>
            <person name="Lipzen A."/>
            <person name="Henrissat B."/>
            <person name="Riley R."/>
            <person name="Ahrendt S."/>
            <person name="Nagy L.G."/>
            <person name="Grigoriev I.V."/>
            <person name="Martin F."/>
            <person name="Rosso M.N."/>
        </authorList>
    </citation>
    <scope>NUCLEOTIDE SEQUENCE</scope>
    <source>
        <strain evidence="1">CBS 384.51</strain>
    </source>
</reference>